<evidence type="ECO:0000259" key="11">
    <source>
        <dbReference type="Pfam" id="PF25019"/>
    </source>
</evidence>
<keyword evidence="13" id="KW-1185">Reference proteome</keyword>
<organism evidence="12 13">
    <name type="scientific">Dendrobium thyrsiflorum</name>
    <name type="common">Pinecone-like raceme dendrobium</name>
    <name type="synonym">Orchid</name>
    <dbReference type="NCBI Taxonomy" id="117978"/>
    <lineage>
        <taxon>Eukaryota</taxon>
        <taxon>Viridiplantae</taxon>
        <taxon>Streptophyta</taxon>
        <taxon>Embryophyta</taxon>
        <taxon>Tracheophyta</taxon>
        <taxon>Spermatophyta</taxon>
        <taxon>Magnoliopsida</taxon>
        <taxon>Liliopsida</taxon>
        <taxon>Asparagales</taxon>
        <taxon>Orchidaceae</taxon>
        <taxon>Epidendroideae</taxon>
        <taxon>Malaxideae</taxon>
        <taxon>Dendrobiinae</taxon>
        <taxon>Dendrobium</taxon>
    </lineage>
</organism>
<dbReference type="PRINTS" id="PR00364">
    <property type="entry name" value="DISEASERSIST"/>
</dbReference>
<dbReference type="Proteomes" id="UP001552299">
    <property type="component" value="Unassembled WGS sequence"/>
</dbReference>
<dbReference type="Pfam" id="PF25019">
    <property type="entry name" value="LRR_R13L1-DRL21"/>
    <property type="match status" value="1"/>
</dbReference>
<dbReference type="Gene3D" id="1.20.5.4130">
    <property type="match status" value="1"/>
</dbReference>
<accession>A0ABD0UAQ8</accession>
<protein>
    <submittedName>
        <fullName evidence="12">Uncharacterized protein</fullName>
    </submittedName>
</protein>
<dbReference type="Pfam" id="PF23559">
    <property type="entry name" value="WHD_DRP"/>
    <property type="match status" value="1"/>
</dbReference>
<dbReference type="InterPro" id="IPR025558">
    <property type="entry name" value="DUF4283"/>
</dbReference>
<dbReference type="InterPro" id="IPR056789">
    <property type="entry name" value="LRR_R13L1-DRL21"/>
</dbReference>
<dbReference type="InterPro" id="IPR042197">
    <property type="entry name" value="Apaf_helical"/>
</dbReference>
<evidence type="ECO:0000256" key="2">
    <source>
        <dbReference type="ARBA" id="ARBA00022614"/>
    </source>
</evidence>
<dbReference type="PANTHER" id="PTHR36766">
    <property type="entry name" value="PLANT BROAD-SPECTRUM MILDEW RESISTANCE PROTEIN RPW8"/>
    <property type="match status" value="1"/>
</dbReference>
<sequence>MSRVFCTIFLNCPNKFKSRSFRDALSGVSSLSEFPDLKLSSCHGLPALWISDEEMRALAVPFEFTLVGKFSSQRPSLEAIQKFFFLLKLTGNFSMTLLNSKNILVKFVNDLDYCRVFSHRLYFVGNCYMKLVKWSPLLDIDIDSPTIPIWVSFPNLRPHLFTPRILFGLGSLFGRPLRTDNATSNGLRPSVARVLVELDVTKKYSDFVWIGSETLDFRQRVELEEFLSYCDHCKVLGHSNVECCVLNPSLANNSLPYEDGVVKDVGDNNSLVDHVVLGMSGNSNEGDVIVKPSVLVNDVAAANLRGSVVENVQCNESQLETPVVGNHSILINLAEVHDDVVFNSGGGFKISGFYSPVTAGDTGCEVVAVADNVKKGVRKELDIVSAQTENFVVGEEASLGSGALVPDNLVDVPINVMSPTSFHNLVVSNLGVTCSGNSVWIEGYPSSGAGEGDLEVDHNDFDLYGLHVCKITEKALLHGKKRCRRKSRSCLAEAPFCAASGTTSWIISNLASSLEQLLSQFMPTVSSVAASSSSSIAQEDVTAAEGNSIQKRSMEDLSRLSRMLSRIQATLHDVEEREIDEKAIQLWLSELREVAYDAEDVLDQYDYQVIKTQLEGTIATTEEKPSLKWKRVDDDDIYGYQVSLPPSNSIKISISCDMAMRITEIIKKFDEIQQDRKELYLREEDAPRQPRFNDVMKRPPSSSLVLESNVFGREEEKRKIIQLLMSHSEKENTVIPIVGMGGVGKTTLAQLVYNDPEVCQHFSPKVWVCVSELFDVPRITKEIMSSIVDSTQYNDINNLNNLQCKLKDALLNKKFLLILDDVWNERADMWEALRAPFFGTGVGKIIITTRSMSVAHIMKTVSPIQLECLHDEKSWLLFQRHAFYGWELDQQLDFEQLGRRIAKKCGGLPLALNVIGGFLRNEFKEQTWKDVLNNNLWDPKEIILSALRISYNHLPSYLKPCFLYASLFPRDHYFQKLELIRMWIDQGYIQLTERKSLWEDIAVEYFEDLVRRSLFQYSIYHAAFTLHDMVHDLARSITRNEIFSSLDFDELKNIPKDAKHIFIKDTKVDHILQLGNIRTLYIYGLHYFSTMTLLQNSCSEIIFSHMRCLRVLRIHAPNFECSPKCIDSISYLQQLRYLSIYALKIQMTENSLCSLYKLQTLILQSHYINMLPHAIGKLISLRHLIIHNKERKLVLNSSFNSNKLLRLYICCSAIFYDNIDELYLSKYHVSRDGPYSSIKLLHPLNNLQGNLMICGIENVVDHEDAKSANLQSKPYIESLSFHWTKDECARNNEVVLEGLQPHTNLKKLTIDGYNGSSFPSWFGNPHFSNLTEIRLRLFKNKECQFLPLSKLPSLTSLEICSIRGITRMGQDFWCSNASPDCLENCSIEHVGFHSYEYLTNKSLLHCKERPIVKNGDFSSLKCLSIFECDSLQHISTLPSSLQKISVEFCKTLKYIELPYSSGHLSRLQEVEIHFCHNLKSVINLNNYLGTLKRLGLASCKLLKPNSDEDYDHSFGVPIENYIVRVYNCPGMKKWCQLHGFTYEKKNRGGEDDAMVLPLVARWSRFFFSLFSCRKGLLVRNCCLYFLWLRSSREAQGGKEKVSGEKVAELEAENKKSRTLIAEKEAALFGLESSRVIEDFKKYIAFKTIIQDHIQEAREHIYDVEVKALEQQCMDEGFTRDLDGAEIESELRKAFSSDDESVDVE</sequence>
<keyword evidence="6" id="KW-0067">ATP-binding</keyword>
<proteinExistence type="inferred from homology"/>
<dbReference type="Gene3D" id="3.80.10.10">
    <property type="entry name" value="Ribonuclease Inhibitor"/>
    <property type="match status" value="2"/>
</dbReference>
<dbReference type="SUPFAM" id="SSF52540">
    <property type="entry name" value="P-loop containing nucleoside triphosphate hydrolases"/>
    <property type="match status" value="1"/>
</dbReference>
<dbReference type="InterPro" id="IPR002182">
    <property type="entry name" value="NB-ARC"/>
</dbReference>
<dbReference type="InterPro" id="IPR058922">
    <property type="entry name" value="WHD_DRP"/>
</dbReference>
<evidence type="ECO:0000256" key="5">
    <source>
        <dbReference type="ARBA" id="ARBA00022821"/>
    </source>
</evidence>
<evidence type="ECO:0000256" key="1">
    <source>
        <dbReference type="ARBA" id="ARBA00008894"/>
    </source>
</evidence>
<dbReference type="FunFam" id="1.10.10.10:FF:000322">
    <property type="entry name" value="Probable disease resistance protein At1g63360"/>
    <property type="match status" value="1"/>
</dbReference>
<evidence type="ECO:0000256" key="6">
    <source>
        <dbReference type="ARBA" id="ARBA00022840"/>
    </source>
</evidence>
<dbReference type="GO" id="GO:0002758">
    <property type="term" value="P:innate immune response-activating signaling pathway"/>
    <property type="evidence" value="ECO:0007669"/>
    <property type="project" value="UniProtKB-ARBA"/>
</dbReference>
<feature type="domain" description="DUF4283" evidence="8">
    <location>
        <begin position="62"/>
        <end position="138"/>
    </location>
</feature>
<dbReference type="GO" id="GO:0042742">
    <property type="term" value="P:defense response to bacterium"/>
    <property type="evidence" value="ECO:0007669"/>
    <property type="project" value="UniProtKB-ARBA"/>
</dbReference>
<reference evidence="12 13" key="1">
    <citation type="journal article" date="2024" name="Plant Biotechnol. J.">
        <title>Dendrobium thyrsiflorum genome and its molecular insights into genes involved in important horticultural traits.</title>
        <authorList>
            <person name="Chen B."/>
            <person name="Wang J.Y."/>
            <person name="Zheng P.J."/>
            <person name="Li K.L."/>
            <person name="Liang Y.M."/>
            <person name="Chen X.F."/>
            <person name="Zhang C."/>
            <person name="Zhao X."/>
            <person name="He X."/>
            <person name="Zhang G.Q."/>
            <person name="Liu Z.J."/>
            <person name="Xu Q."/>
        </authorList>
    </citation>
    <scope>NUCLEOTIDE SEQUENCE [LARGE SCALE GENOMIC DNA]</scope>
    <source>
        <strain evidence="12">GZMU011</strain>
    </source>
</reference>
<dbReference type="GO" id="GO:0005524">
    <property type="term" value="F:ATP binding"/>
    <property type="evidence" value="ECO:0007669"/>
    <property type="project" value="UniProtKB-KW"/>
</dbReference>
<dbReference type="Pfam" id="PF00931">
    <property type="entry name" value="NB-ARC"/>
    <property type="match status" value="1"/>
</dbReference>
<keyword evidence="2" id="KW-0433">Leucine-rich repeat</keyword>
<feature type="domain" description="NB-ARC" evidence="7">
    <location>
        <begin position="714"/>
        <end position="883"/>
    </location>
</feature>
<feature type="domain" description="Disease resistance N-terminal" evidence="9">
    <location>
        <begin position="525"/>
        <end position="613"/>
    </location>
</feature>
<keyword evidence="4" id="KW-0547">Nucleotide-binding</keyword>
<dbReference type="Pfam" id="PF18052">
    <property type="entry name" value="Rx_N"/>
    <property type="match status" value="1"/>
</dbReference>
<evidence type="ECO:0000256" key="3">
    <source>
        <dbReference type="ARBA" id="ARBA00022737"/>
    </source>
</evidence>
<evidence type="ECO:0000259" key="8">
    <source>
        <dbReference type="Pfam" id="PF14111"/>
    </source>
</evidence>
<dbReference type="Pfam" id="PF14111">
    <property type="entry name" value="DUF4283"/>
    <property type="match status" value="1"/>
</dbReference>
<evidence type="ECO:0000313" key="13">
    <source>
        <dbReference type="Proteomes" id="UP001552299"/>
    </source>
</evidence>
<dbReference type="InterPro" id="IPR032675">
    <property type="entry name" value="LRR_dom_sf"/>
</dbReference>
<dbReference type="Gene3D" id="3.40.50.300">
    <property type="entry name" value="P-loop containing nucleotide triphosphate hydrolases"/>
    <property type="match status" value="1"/>
</dbReference>
<evidence type="ECO:0000259" key="10">
    <source>
        <dbReference type="Pfam" id="PF23559"/>
    </source>
</evidence>
<dbReference type="Gene3D" id="1.10.8.430">
    <property type="entry name" value="Helical domain of apoptotic protease-activating factors"/>
    <property type="match status" value="1"/>
</dbReference>
<dbReference type="FunFam" id="3.40.50.300:FF:001091">
    <property type="entry name" value="Probable disease resistance protein At1g61300"/>
    <property type="match status" value="1"/>
</dbReference>
<dbReference type="EMBL" id="JANQDX010000017">
    <property type="protein sequence ID" value="KAL0907377.1"/>
    <property type="molecule type" value="Genomic_DNA"/>
</dbReference>
<keyword evidence="3" id="KW-0677">Repeat</keyword>
<dbReference type="PANTHER" id="PTHR36766:SF40">
    <property type="entry name" value="DISEASE RESISTANCE PROTEIN RGA3"/>
    <property type="match status" value="1"/>
</dbReference>
<gene>
    <name evidence="12" type="ORF">M5K25_021783</name>
</gene>
<dbReference type="InterPro" id="IPR027417">
    <property type="entry name" value="P-loop_NTPase"/>
</dbReference>
<dbReference type="GO" id="GO:0009626">
    <property type="term" value="P:plant-type hypersensitive response"/>
    <property type="evidence" value="ECO:0007669"/>
    <property type="project" value="UniProtKB-ARBA"/>
</dbReference>
<feature type="domain" description="R13L1/DRL21-like LRR repeat region" evidence="11">
    <location>
        <begin position="1238"/>
        <end position="1360"/>
    </location>
</feature>
<evidence type="ECO:0000259" key="9">
    <source>
        <dbReference type="Pfam" id="PF18052"/>
    </source>
</evidence>
<evidence type="ECO:0000259" key="7">
    <source>
        <dbReference type="Pfam" id="PF00931"/>
    </source>
</evidence>
<comment type="caution">
    <text evidence="12">The sequence shown here is derived from an EMBL/GenBank/DDBJ whole genome shotgun (WGS) entry which is preliminary data.</text>
</comment>
<keyword evidence="5" id="KW-0611">Plant defense</keyword>
<name>A0ABD0UAQ8_DENTH</name>
<comment type="similarity">
    <text evidence="1">Belongs to the disease resistance NB-LRR family.</text>
</comment>
<dbReference type="InterPro" id="IPR041118">
    <property type="entry name" value="Rx_N"/>
</dbReference>
<evidence type="ECO:0000256" key="4">
    <source>
        <dbReference type="ARBA" id="ARBA00022741"/>
    </source>
</evidence>
<dbReference type="SUPFAM" id="SSF52058">
    <property type="entry name" value="L domain-like"/>
    <property type="match status" value="1"/>
</dbReference>
<feature type="domain" description="Disease resistance protein winged helix" evidence="10">
    <location>
        <begin position="967"/>
        <end position="1034"/>
    </location>
</feature>
<evidence type="ECO:0000313" key="12">
    <source>
        <dbReference type="EMBL" id="KAL0907377.1"/>
    </source>
</evidence>